<dbReference type="Proteomes" id="UP000606786">
    <property type="component" value="Unassembled WGS sequence"/>
</dbReference>
<dbReference type="AlphaFoldDB" id="A0A811V6A0"/>
<sequence length="101" mass="11694">MQQSKIQINNREEKMYKKNYKNLLFKGCSSGKSRNVDGKHINCLKTTQITSKNNGNHNHKKQSQLSCAKRRKRRGNTKHGMLSNKSTSETKNKQIRQAIYA</sequence>
<accession>A0A811V6A0</accession>
<protein>
    <submittedName>
        <fullName evidence="2">(Mediterranean fruit fly) hypothetical protein</fullName>
    </submittedName>
</protein>
<evidence type="ECO:0000313" key="2">
    <source>
        <dbReference type="EMBL" id="CAD7005346.1"/>
    </source>
</evidence>
<feature type="compositionally biased region" description="Basic residues" evidence="1">
    <location>
        <begin position="57"/>
        <end position="77"/>
    </location>
</feature>
<evidence type="ECO:0000313" key="3">
    <source>
        <dbReference type="Proteomes" id="UP000606786"/>
    </source>
</evidence>
<evidence type="ECO:0000256" key="1">
    <source>
        <dbReference type="SAM" id="MobiDB-lite"/>
    </source>
</evidence>
<organism evidence="2 3">
    <name type="scientific">Ceratitis capitata</name>
    <name type="common">Mediterranean fruit fly</name>
    <name type="synonym">Tephritis capitata</name>
    <dbReference type="NCBI Taxonomy" id="7213"/>
    <lineage>
        <taxon>Eukaryota</taxon>
        <taxon>Metazoa</taxon>
        <taxon>Ecdysozoa</taxon>
        <taxon>Arthropoda</taxon>
        <taxon>Hexapoda</taxon>
        <taxon>Insecta</taxon>
        <taxon>Pterygota</taxon>
        <taxon>Neoptera</taxon>
        <taxon>Endopterygota</taxon>
        <taxon>Diptera</taxon>
        <taxon>Brachycera</taxon>
        <taxon>Muscomorpha</taxon>
        <taxon>Tephritoidea</taxon>
        <taxon>Tephritidae</taxon>
        <taxon>Ceratitis</taxon>
        <taxon>Ceratitis</taxon>
    </lineage>
</organism>
<name>A0A811V6A0_CERCA</name>
<dbReference type="EMBL" id="CAJHJT010000034">
    <property type="protein sequence ID" value="CAD7005346.1"/>
    <property type="molecule type" value="Genomic_DNA"/>
</dbReference>
<reference evidence="2" key="1">
    <citation type="submission" date="2020-11" db="EMBL/GenBank/DDBJ databases">
        <authorList>
            <person name="Whitehead M."/>
        </authorList>
    </citation>
    <scope>NUCLEOTIDE SEQUENCE</scope>
    <source>
        <strain evidence="2">EGII</strain>
    </source>
</reference>
<keyword evidence="3" id="KW-1185">Reference proteome</keyword>
<feature type="region of interest" description="Disordered" evidence="1">
    <location>
        <begin position="49"/>
        <end position="101"/>
    </location>
</feature>
<comment type="caution">
    <text evidence="2">The sequence shown here is derived from an EMBL/GenBank/DDBJ whole genome shotgun (WGS) entry which is preliminary data.</text>
</comment>
<gene>
    <name evidence="2" type="ORF">CCAP1982_LOCUS13706</name>
</gene>
<proteinExistence type="predicted"/>